<evidence type="ECO:0000256" key="2">
    <source>
        <dbReference type="ARBA" id="ARBA00012191"/>
    </source>
</evidence>
<dbReference type="GO" id="GO:0016887">
    <property type="term" value="F:ATP hydrolysis activity"/>
    <property type="evidence" value="ECO:0007669"/>
    <property type="project" value="InterPro"/>
</dbReference>
<dbReference type="GO" id="GO:0016020">
    <property type="term" value="C:membrane"/>
    <property type="evidence" value="ECO:0007669"/>
    <property type="project" value="InterPro"/>
</dbReference>
<dbReference type="Gene3D" id="1.20.1560.10">
    <property type="entry name" value="ABC transporter type 1, transmembrane domain"/>
    <property type="match status" value="1"/>
</dbReference>
<evidence type="ECO:0000313" key="11">
    <source>
        <dbReference type="EMBL" id="CAI9771959.1"/>
    </source>
</evidence>
<evidence type="ECO:0000256" key="6">
    <source>
        <dbReference type="ARBA" id="ARBA00022989"/>
    </source>
</evidence>
<dbReference type="InterPro" id="IPR036640">
    <property type="entry name" value="ABC1_TM_sf"/>
</dbReference>
<feature type="transmembrane region" description="Helical" evidence="9">
    <location>
        <begin position="40"/>
        <end position="61"/>
    </location>
</feature>
<dbReference type="Pfam" id="PF00314">
    <property type="entry name" value="Thaumatin"/>
    <property type="match status" value="1"/>
</dbReference>
<dbReference type="PANTHER" id="PTHR24223:SF369">
    <property type="entry name" value="ABC TRANSPORTER C FAMILY MEMBER 10"/>
    <property type="match status" value="1"/>
</dbReference>
<feature type="transmembrane region" description="Helical" evidence="9">
    <location>
        <begin position="133"/>
        <end position="153"/>
    </location>
</feature>
<dbReference type="PROSITE" id="PS00211">
    <property type="entry name" value="ABC_TRANSPORTER_1"/>
    <property type="match status" value="1"/>
</dbReference>
<keyword evidence="7 9" id="KW-0472">Membrane</keyword>
<dbReference type="PANTHER" id="PTHR24223">
    <property type="entry name" value="ATP-BINDING CASSETTE SUB-FAMILY C"/>
    <property type="match status" value="1"/>
</dbReference>
<dbReference type="Proteomes" id="UP000834106">
    <property type="component" value="Chromosome 12"/>
</dbReference>
<dbReference type="InterPro" id="IPR050173">
    <property type="entry name" value="ABC_transporter_C-like"/>
</dbReference>
<name>A0AAD1ZM46_9LAMI</name>
<dbReference type="InterPro" id="IPR027417">
    <property type="entry name" value="P-loop_NTPase"/>
</dbReference>
<evidence type="ECO:0000256" key="4">
    <source>
        <dbReference type="ARBA" id="ARBA00022741"/>
    </source>
</evidence>
<dbReference type="InterPro" id="IPR003439">
    <property type="entry name" value="ABC_transporter-like_ATP-bd"/>
</dbReference>
<dbReference type="GO" id="GO:0005524">
    <property type="term" value="F:ATP binding"/>
    <property type="evidence" value="ECO:0007669"/>
    <property type="project" value="UniProtKB-KW"/>
</dbReference>
<keyword evidence="6 9" id="KW-1133">Transmembrane helix</keyword>
<reference evidence="11" key="1">
    <citation type="submission" date="2023-05" db="EMBL/GenBank/DDBJ databases">
        <authorList>
            <person name="Huff M."/>
        </authorList>
    </citation>
    <scope>NUCLEOTIDE SEQUENCE</scope>
</reference>
<comment type="catalytic activity">
    <reaction evidence="8">
        <text>ATP + H2O + xenobioticSide 1 = ADP + phosphate + xenobioticSide 2.</text>
        <dbReference type="EC" id="7.6.2.2"/>
    </reaction>
</comment>
<keyword evidence="12" id="KW-1185">Reference proteome</keyword>
<accession>A0AAD1ZM46</accession>
<keyword evidence="4" id="KW-0547">Nucleotide-binding</keyword>
<keyword evidence="5" id="KW-0067">ATP-binding</keyword>
<dbReference type="SMART" id="SM00382">
    <property type="entry name" value="AAA"/>
    <property type="match status" value="1"/>
</dbReference>
<organism evidence="11 12">
    <name type="scientific">Fraxinus pennsylvanica</name>
    <dbReference type="NCBI Taxonomy" id="56036"/>
    <lineage>
        <taxon>Eukaryota</taxon>
        <taxon>Viridiplantae</taxon>
        <taxon>Streptophyta</taxon>
        <taxon>Embryophyta</taxon>
        <taxon>Tracheophyta</taxon>
        <taxon>Spermatophyta</taxon>
        <taxon>Magnoliopsida</taxon>
        <taxon>eudicotyledons</taxon>
        <taxon>Gunneridae</taxon>
        <taxon>Pentapetalae</taxon>
        <taxon>asterids</taxon>
        <taxon>lamiids</taxon>
        <taxon>Lamiales</taxon>
        <taxon>Oleaceae</taxon>
        <taxon>Oleeae</taxon>
        <taxon>Fraxinus</taxon>
    </lineage>
</organism>
<dbReference type="SUPFAM" id="SSF90123">
    <property type="entry name" value="ABC transporter transmembrane region"/>
    <property type="match status" value="1"/>
</dbReference>
<dbReference type="Pfam" id="PF00005">
    <property type="entry name" value="ABC_tran"/>
    <property type="match status" value="1"/>
</dbReference>
<dbReference type="InterPro" id="IPR001938">
    <property type="entry name" value="Thaumatin"/>
</dbReference>
<evidence type="ECO:0000256" key="1">
    <source>
        <dbReference type="ARBA" id="ARBA00009726"/>
    </source>
</evidence>
<dbReference type="SUPFAM" id="SSF49870">
    <property type="entry name" value="Osmotin, thaumatin-like protein"/>
    <property type="match status" value="1"/>
</dbReference>
<dbReference type="Gene3D" id="2.60.110.10">
    <property type="entry name" value="Thaumatin"/>
    <property type="match status" value="1"/>
</dbReference>
<dbReference type="InterPro" id="IPR003593">
    <property type="entry name" value="AAA+_ATPase"/>
</dbReference>
<evidence type="ECO:0000256" key="3">
    <source>
        <dbReference type="ARBA" id="ARBA00022692"/>
    </source>
</evidence>
<dbReference type="AlphaFoldDB" id="A0AAD1ZM46"/>
<dbReference type="SMART" id="SM00205">
    <property type="entry name" value="THN"/>
    <property type="match status" value="1"/>
</dbReference>
<keyword evidence="3 9" id="KW-0812">Transmembrane</keyword>
<feature type="domain" description="AAA+ ATPase" evidence="10">
    <location>
        <begin position="257"/>
        <end position="388"/>
    </location>
</feature>
<dbReference type="GO" id="GO:0008559">
    <property type="term" value="F:ABC-type xenobiotic transporter activity"/>
    <property type="evidence" value="ECO:0007669"/>
    <property type="project" value="UniProtKB-EC"/>
</dbReference>
<gene>
    <name evidence="11" type="ORF">FPE_LOCUS19389</name>
</gene>
<comment type="similarity">
    <text evidence="1">Belongs to the ABC transporter superfamily. ABCC family. Conjugate transporter (TC 3.A.1.208) subfamily.</text>
</comment>
<dbReference type="Gene3D" id="3.40.50.300">
    <property type="entry name" value="P-loop containing nucleotide triphosphate hydrolases"/>
    <property type="match status" value="2"/>
</dbReference>
<evidence type="ECO:0000256" key="9">
    <source>
        <dbReference type="SAM" id="Phobius"/>
    </source>
</evidence>
<dbReference type="InterPro" id="IPR037176">
    <property type="entry name" value="Osmotin/thaumatin-like_sf"/>
</dbReference>
<evidence type="ECO:0000256" key="5">
    <source>
        <dbReference type="ARBA" id="ARBA00022840"/>
    </source>
</evidence>
<sequence length="483" mass="54066">MIKQSCYMLFMEKSNKRKEINPSAQPSILKTILLCHWKDIFIFALLKTTALSAGPLLLNAFIKFDEGKSSFEYDGYLLVVLLFFMKIIESLSQRKWYFRMRIVGLKVRSLLTVAVYKKQLRLSNAAKLMHSNGLATIASLIVIILIVICNAPLAKLQQKFQSKLIVAQDKRLNAISEVIHDPIRIIPDVIGVVIQAKISYSRFEIFLEAPELETANFRVKSIVHDTNHIITIKSADLSWSENQSKATLRNINLEVKPGEKIAICGEVGSGKSTLLAEILGEVPITQGTCNPILPTNMPLVFNSFQFDRKYSRKHSLRGDLTEIGERGVNLSGGQKQRVQLARALYQNADINIYLLDDPFSAVDAHTATSLFNIRTVVRFFILPIKSVAYVIEDHGGARRCAASAASSLSFAVQWVGFVCFNVLHHGSETEYCCSDAFNSPSTCKPSAYAQMFKSACPRSYSYAYDDPTSTFTYSGADYTVTFW</sequence>
<protein>
    <recommendedName>
        <fullName evidence="2">ABC-type xenobiotic transporter</fullName>
        <ecNumber evidence="2">7.6.2.2</ecNumber>
    </recommendedName>
</protein>
<evidence type="ECO:0000256" key="7">
    <source>
        <dbReference type="ARBA" id="ARBA00023136"/>
    </source>
</evidence>
<evidence type="ECO:0000256" key="8">
    <source>
        <dbReference type="ARBA" id="ARBA00034018"/>
    </source>
</evidence>
<proteinExistence type="inferred from homology"/>
<dbReference type="EC" id="7.6.2.2" evidence="2"/>
<dbReference type="SUPFAM" id="SSF52540">
    <property type="entry name" value="P-loop containing nucleoside triphosphate hydrolases"/>
    <property type="match status" value="1"/>
</dbReference>
<dbReference type="EMBL" id="OU503047">
    <property type="protein sequence ID" value="CAI9771959.1"/>
    <property type="molecule type" value="Genomic_DNA"/>
</dbReference>
<evidence type="ECO:0000259" key="10">
    <source>
        <dbReference type="SMART" id="SM00382"/>
    </source>
</evidence>
<dbReference type="InterPro" id="IPR017871">
    <property type="entry name" value="ABC_transporter-like_CS"/>
</dbReference>
<evidence type="ECO:0000313" key="12">
    <source>
        <dbReference type="Proteomes" id="UP000834106"/>
    </source>
</evidence>
<feature type="transmembrane region" description="Helical" evidence="9">
    <location>
        <begin position="73"/>
        <end position="91"/>
    </location>
</feature>